<dbReference type="InterPro" id="IPR017850">
    <property type="entry name" value="Alkaline_phosphatase_core_sf"/>
</dbReference>
<dbReference type="PANTHER" id="PTHR31956">
    <property type="entry name" value="NON-SPECIFIC PHOSPHOLIPASE C4-RELATED"/>
    <property type="match status" value="1"/>
</dbReference>
<accession>A0ABM6RSN3</accession>
<protein>
    <submittedName>
        <fullName evidence="2">Phospholipase</fullName>
    </submittedName>
</protein>
<keyword evidence="1" id="KW-0378">Hydrolase</keyword>
<evidence type="ECO:0000313" key="3">
    <source>
        <dbReference type="Proteomes" id="UP000325292"/>
    </source>
</evidence>
<evidence type="ECO:0000313" key="2">
    <source>
        <dbReference type="EMBL" id="AUW94356.1"/>
    </source>
</evidence>
<dbReference type="Proteomes" id="UP000325292">
    <property type="component" value="Chromosome"/>
</dbReference>
<gene>
    <name evidence="2" type="ORF">BXT84_10740</name>
</gene>
<dbReference type="Gene3D" id="3.40.720.10">
    <property type="entry name" value="Alkaline Phosphatase, subunit A"/>
    <property type="match status" value="2"/>
</dbReference>
<sequence length="343" mass="38510">MVPWRHIVVLTQENHSFDQMFGHYPGADGTPRGVLMPNPRGRPIAPFPYSHDDCALYWTNPPHSWDAIHAEWNDGKMNGFVQVGGPMTMGYFPEGWITGYLGLARQGILLDQYHASVLGPTLPNRLYLISGTSAGCRNDPPLGSRLTFNQVTVFDQLNDKGITWAYYVNGYRPNLLSRALAKALYFCPLLWFPRFIDDPVLSSHILPLSRFYEAVAKRCLPDVVFIAPGLWTSGHPPTPISVSMQQAVSIVRHLAKSPDWKNTLMVLNFDEAGGYYDHVAPKLVDDFGPGIRVPAILLSGRLRSRIDHTVFDHTSVLRMIEEQYDLPLLGERTNHMTSLAAAW</sequence>
<keyword evidence="3" id="KW-1185">Reference proteome</keyword>
<dbReference type="Pfam" id="PF04185">
    <property type="entry name" value="Phosphoesterase"/>
    <property type="match status" value="1"/>
</dbReference>
<organism evidence="2 3">
    <name type="scientific">Sulfobacillus thermotolerans</name>
    <dbReference type="NCBI Taxonomy" id="338644"/>
    <lineage>
        <taxon>Bacteria</taxon>
        <taxon>Bacillati</taxon>
        <taxon>Bacillota</taxon>
        <taxon>Clostridia</taxon>
        <taxon>Eubacteriales</taxon>
        <taxon>Clostridiales Family XVII. Incertae Sedis</taxon>
        <taxon>Sulfobacillus</taxon>
    </lineage>
</organism>
<evidence type="ECO:0000256" key="1">
    <source>
        <dbReference type="ARBA" id="ARBA00022801"/>
    </source>
</evidence>
<dbReference type="EMBL" id="CP019454">
    <property type="protein sequence ID" value="AUW94356.1"/>
    <property type="molecule type" value="Genomic_DNA"/>
</dbReference>
<dbReference type="InterPro" id="IPR007312">
    <property type="entry name" value="Phosphoesterase"/>
</dbReference>
<proteinExistence type="predicted"/>
<reference evidence="2 3" key="1">
    <citation type="journal article" date="2019" name="Sci. Rep.">
        <title>Sulfobacillus thermotolerans: new insights into resistance and metabolic capacities of acidophilic chemolithotrophs.</title>
        <authorList>
            <person name="Panyushkina A.E."/>
            <person name="Babenko V.V."/>
            <person name="Nikitina A.S."/>
            <person name="Selezneva O.V."/>
            <person name="Tsaplina I.A."/>
            <person name="Letarova M.A."/>
            <person name="Kostryukova E.S."/>
            <person name="Letarov A.V."/>
        </authorList>
    </citation>
    <scope>NUCLEOTIDE SEQUENCE [LARGE SCALE GENOMIC DNA]</scope>
    <source>
        <strain evidence="2 3">Kr1</strain>
    </source>
</reference>
<dbReference type="PANTHER" id="PTHR31956:SF1">
    <property type="entry name" value="NON-SPECIFIC PHOSPHOLIPASE C1"/>
    <property type="match status" value="1"/>
</dbReference>
<name>A0ABM6RSN3_9FIRM</name>